<name>E8MAU6_PHOS4</name>
<proteinExistence type="predicted"/>
<evidence type="ECO:0000313" key="2">
    <source>
        <dbReference type="Proteomes" id="UP000006228"/>
    </source>
</evidence>
<gene>
    <name evidence="1" type="ORF">VISI1226_10622</name>
</gene>
<comment type="caution">
    <text evidence="1">The sequence shown here is derived from an EMBL/GenBank/DDBJ whole genome shotgun (WGS) entry which is preliminary data.</text>
</comment>
<organism evidence="1 2">
    <name type="scientific">Vibrio sinaloensis DSM 21326</name>
    <dbReference type="NCBI Taxonomy" id="945550"/>
    <lineage>
        <taxon>Bacteria</taxon>
        <taxon>Pseudomonadati</taxon>
        <taxon>Pseudomonadota</taxon>
        <taxon>Gammaproteobacteria</taxon>
        <taxon>Vibrionales</taxon>
        <taxon>Vibrionaceae</taxon>
        <taxon>Vibrio</taxon>
        <taxon>Vibrio oreintalis group</taxon>
    </lineage>
</organism>
<accession>E8MAU6</accession>
<evidence type="ECO:0000313" key="1">
    <source>
        <dbReference type="EMBL" id="EGA68776.1"/>
    </source>
</evidence>
<reference evidence="1 2" key="1">
    <citation type="journal article" date="2012" name="Int. J. Syst. Evol. Microbiol.">
        <title>Vibrio caribbeanicus sp. nov., isolated from the marine sponge Scleritoderma cyanea.</title>
        <authorList>
            <person name="Hoffmann M."/>
            <person name="Monday S.R."/>
            <person name="Allard M.W."/>
            <person name="Strain E.A."/>
            <person name="Whittaker P."/>
            <person name="Naum M."/>
            <person name="McCarthy P.J."/>
            <person name="Lopez J.V."/>
            <person name="Fischer M."/>
            <person name="Brown E.W."/>
        </authorList>
    </citation>
    <scope>NUCLEOTIDE SEQUENCE [LARGE SCALE GENOMIC DNA]</scope>
    <source>
        <strain evidence="2">DSMZ 21326</strain>
    </source>
</reference>
<sequence>MHIGLTFWVTGAGSVCCEHPTREASTNAEVKIVLFIMSPAGVMR</sequence>
<dbReference type="Proteomes" id="UP000006228">
    <property type="component" value="Unassembled WGS sequence"/>
</dbReference>
<dbReference type="AlphaFoldDB" id="E8MAU6"/>
<protein>
    <submittedName>
        <fullName evidence="1">Uncharacterized protein</fullName>
    </submittedName>
</protein>
<dbReference type="EMBL" id="AEVT01000098">
    <property type="protein sequence ID" value="EGA68776.1"/>
    <property type="molecule type" value="Genomic_DNA"/>
</dbReference>